<reference evidence="2" key="1">
    <citation type="submission" date="2025-08" db="UniProtKB">
        <authorList>
            <consortium name="Ensembl"/>
        </authorList>
    </citation>
    <scope>IDENTIFICATION</scope>
</reference>
<dbReference type="Ensembl" id="ENSANIT00000014497.1">
    <property type="protein sequence ID" value="ENSANIP00000014012.1"/>
    <property type="gene ID" value="ENSANIG00000009513.1"/>
</dbReference>
<reference evidence="2" key="2">
    <citation type="submission" date="2025-09" db="UniProtKB">
        <authorList>
            <consortium name="Ensembl"/>
        </authorList>
    </citation>
    <scope>IDENTIFICATION</scope>
</reference>
<keyword evidence="3" id="KW-1185">Reference proteome</keyword>
<evidence type="ECO:0000313" key="3">
    <source>
        <dbReference type="Proteomes" id="UP000694541"/>
    </source>
</evidence>
<feature type="region of interest" description="Disordered" evidence="1">
    <location>
        <begin position="48"/>
        <end position="69"/>
    </location>
</feature>
<dbReference type="Proteomes" id="UP000694541">
    <property type="component" value="Unplaced"/>
</dbReference>
<protein>
    <submittedName>
        <fullName evidence="2">Uncharacterized protein</fullName>
    </submittedName>
</protein>
<evidence type="ECO:0000256" key="1">
    <source>
        <dbReference type="SAM" id="MobiDB-lite"/>
    </source>
</evidence>
<evidence type="ECO:0000313" key="2">
    <source>
        <dbReference type="Ensembl" id="ENSANIP00000014012.1"/>
    </source>
</evidence>
<proteinExistence type="predicted"/>
<name>A0A8B9MYJ7_9AVES</name>
<sequence>RCESVSGAAFLTKMVPGRWLFGYHPRSGYAGGHWCPWPLAHLSPSTRPIPSAGGAAQHPPGSLAAPRTEPVLPEMSPSPRLGVWCWAPACRGVSQGFCFCLAEAVLLCFVCSQSVSFVSVFEKKIRSLPPPPPTRYQPGVTTAIVSLSDPDTRENSRSGTSGELWFPSLFSFQGHLCCGEVGQRIEPFPASQLASQFGGGGSEALGMRVSEERGCWAGQAAFPVPAGEDGDAAVSCAVI</sequence>
<dbReference type="AlphaFoldDB" id="A0A8B9MYJ7"/>
<organism evidence="2 3">
    <name type="scientific">Accipiter nisus</name>
    <name type="common">Eurasian sparrowhawk</name>
    <dbReference type="NCBI Taxonomy" id="211598"/>
    <lineage>
        <taxon>Eukaryota</taxon>
        <taxon>Metazoa</taxon>
        <taxon>Chordata</taxon>
        <taxon>Craniata</taxon>
        <taxon>Vertebrata</taxon>
        <taxon>Euteleostomi</taxon>
        <taxon>Archelosauria</taxon>
        <taxon>Archosauria</taxon>
        <taxon>Dinosauria</taxon>
        <taxon>Saurischia</taxon>
        <taxon>Theropoda</taxon>
        <taxon>Coelurosauria</taxon>
        <taxon>Aves</taxon>
        <taxon>Neognathae</taxon>
        <taxon>Neoaves</taxon>
        <taxon>Telluraves</taxon>
        <taxon>Accipitrimorphae</taxon>
        <taxon>Accipitriformes</taxon>
        <taxon>Accipitridae</taxon>
        <taxon>Accipitrinae</taxon>
        <taxon>Accipiter</taxon>
    </lineage>
</organism>
<accession>A0A8B9MYJ7</accession>